<dbReference type="EMBL" id="JAVFJF020000024">
    <property type="protein sequence ID" value="MEJ8675516.1"/>
    <property type="molecule type" value="Genomic_DNA"/>
</dbReference>
<evidence type="ECO:0000313" key="4">
    <source>
        <dbReference type="Proteomes" id="UP001224516"/>
    </source>
</evidence>
<dbReference type="RefSeq" id="WP_307910881.1">
    <property type="nucleotide sequence ID" value="NZ_JAVFJF020000024.1"/>
</dbReference>
<dbReference type="InterPro" id="IPR001638">
    <property type="entry name" value="Solute-binding_3/MltF_N"/>
</dbReference>
<dbReference type="SMART" id="SM00062">
    <property type="entry name" value="PBPb"/>
    <property type="match status" value="1"/>
</dbReference>
<keyword evidence="4" id="KW-1185">Reference proteome</keyword>
<organism evidence="3 4">
    <name type="scientific">Chromobacterium amazonense</name>
    <dbReference type="NCBI Taxonomy" id="1382803"/>
    <lineage>
        <taxon>Bacteria</taxon>
        <taxon>Pseudomonadati</taxon>
        <taxon>Pseudomonadota</taxon>
        <taxon>Betaproteobacteria</taxon>
        <taxon>Neisseriales</taxon>
        <taxon>Chromobacteriaceae</taxon>
        <taxon>Chromobacterium</taxon>
    </lineage>
</organism>
<keyword evidence="1" id="KW-0732">Signal</keyword>
<dbReference type="Pfam" id="PF00497">
    <property type="entry name" value="SBP_bac_3"/>
    <property type="match status" value="1"/>
</dbReference>
<sequence>MISTGLLQAPAFAENSPPIELYYYNRPPYYVESDGQLTGIWFDLGNLIFSKAGIDYAWKSLPTNRLFGEMQNNIGRKCSIGWFKTPEREKFAKFSQPIYSDPRVVALVRKDSNLPDSISAKELLSLSTTHLIVKKNFSQGVYLDKLIKIMPAENVIVTSADYASIVKMILAGHGNVFIITPVGIKNILEEAGGVMEQFRAINLLDVPIENERRIMCTASVPDEVMKKLNQTIGKIPKQYIDKLLIQK</sequence>
<evidence type="ECO:0000259" key="2">
    <source>
        <dbReference type="SMART" id="SM00062"/>
    </source>
</evidence>
<evidence type="ECO:0000313" key="3">
    <source>
        <dbReference type="EMBL" id="MEJ8675516.1"/>
    </source>
</evidence>
<evidence type="ECO:0000256" key="1">
    <source>
        <dbReference type="ARBA" id="ARBA00022729"/>
    </source>
</evidence>
<proteinExistence type="predicted"/>
<dbReference type="Proteomes" id="UP001224516">
    <property type="component" value="Unassembled WGS sequence"/>
</dbReference>
<feature type="domain" description="Solute-binding protein family 3/N-terminal" evidence="2">
    <location>
        <begin position="18"/>
        <end position="243"/>
    </location>
</feature>
<dbReference type="PANTHER" id="PTHR35936">
    <property type="entry name" value="MEMBRANE-BOUND LYTIC MUREIN TRANSGLYCOSYLASE F"/>
    <property type="match status" value="1"/>
</dbReference>
<reference evidence="3 4" key="1">
    <citation type="submission" date="2023-12" db="EMBL/GenBank/DDBJ databases">
        <title>Evaluation and characterization of a potential secondary metabolite violacein from indigenous Chromobacterium amazonense SAM215.</title>
        <authorList>
            <person name="Tarafdar M.R."/>
            <person name="Abedin S.M."/>
            <person name="Atiqua A."/>
            <person name="Saha A."/>
            <person name="Khan S.N."/>
        </authorList>
    </citation>
    <scope>NUCLEOTIDE SEQUENCE [LARGE SCALE GENOMIC DNA]</scope>
    <source>
        <strain evidence="3 4">SAM215</strain>
    </source>
</reference>
<name>A0ABU8V2W0_9NEIS</name>
<dbReference type="Gene3D" id="3.40.190.10">
    <property type="entry name" value="Periplasmic binding protein-like II"/>
    <property type="match status" value="2"/>
</dbReference>
<gene>
    <name evidence="3" type="ORF">QCL97_012330</name>
</gene>
<comment type="caution">
    <text evidence="3">The sequence shown here is derived from an EMBL/GenBank/DDBJ whole genome shotgun (WGS) entry which is preliminary data.</text>
</comment>
<protein>
    <submittedName>
        <fullName evidence="3">Transporter substrate-binding domain-containing protein</fullName>
    </submittedName>
</protein>
<dbReference type="PANTHER" id="PTHR35936:SF25">
    <property type="entry name" value="ABC TRANSPORTER SUBSTRATE-BINDING PROTEIN"/>
    <property type="match status" value="1"/>
</dbReference>
<dbReference type="SUPFAM" id="SSF53850">
    <property type="entry name" value="Periplasmic binding protein-like II"/>
    <property type="match status" value="1"/>
</dbReference>
<accession>A0ABU8V2W0</accession>